<comment type="similarity">
    <text evidence="1">Belongs to the short-chain dehydrogenases/reductases (SDR) family.</text>
</comment>
<evidence type="ECO:0000256" key="2">
    <source>
        <dbReference type="ARBA" id="ARBA00023002"/>
    </source>
</evidence>
<accession>A0A3R9FAK2</accession>
<dbReference type="SUPFAM" id="SSF51735">
    <property type="entry name" value="NAD(P)-binding Rossmann-fold domains"/>
    <property type="match status" value="1"/>
</dbReference>
<dbReference type="FunFam" id="3.40.50.720:FF:000084">
    <property type="entry name" value="Short-chain dehydrogenase reductase"/>
    <property type="match status" value="1"/>
</dbReference>
<dbReference type="Proteomes" id="UP000275331">
    <property type="component" value="Unassembled WGS sequence"/>
</dbReference>
<dbReference type="PRINTS" id="PR00081">
    <property type="entry name" value="GDHRDH"/>
</dbReference>
<dbReference type="InterPro" id="IPR020904">
    <property type="entry name" value="Sc_DH/Rdtase_CS"/>
</dbReference>
<protein>
    <submittedName>
        <fullName evidence="3">SDR family oxidoreductase</fullName>
    </submittedName>
</protein>
<dbReference type="GO" id="GO:0016491">
    <property type="term" value="F:oxidoreductase activity"/>
    <property type="evidence" value="ECO:0007669"/>
    <property type="project" value="UniProtKB-KW"/>
</dbReference>
<gene>
    <name evidence="3" type="ORF">EGT71_02070</name>
</gene>
<dbReference type="PROSITE" id="PS00061">
    <property type="entry name" value="ADH_SHORT"/>
    <property type="match status" value="1"/>
</dbReference>
<dbReference type="Pfam" id="PF13561">
    <property type="entry name" value="adh_short_C2"/>
    <property type="match status" value="1"/>
</dbReference>
<dbReference type="CDD" id="cd05233">
    <property type="entry name" value="SDR_c"/>
    <property type="match status" value="1"/>
</dbReference>
<dbReference type="InterPro" id="IPR002347">
    <property type="entry name" value="SDR_fam"/>
</dbReference>
<dbReference type="AlphaFoldDB" id="A0A3R9FAK2"/>
<keyword evidence="2" id="KW-0560">Oxidoreductase</keyword>
<organism evidence="3 4">
    <name type="scientific">Atlantibacter subterraneus</name>
    <dbReference type="NCBI Taxonomy" id="255519"/>
    <lineage>
        <taxon>Bacteria</taxon>
        <taxon>Pseudomonadati</taxon>
        <taxon>Pseudomonadota</taxon>
        <taxon>Gammaproteobacteria</taxon>
        <taxon>Enterobacterales</taxon>
        <taxon>Enterobacteriaceae</taxon>
        <taxon>Atlantibacter</taxon>
    </lineage>
</organism>
<reference evidence="3 4" key="1">
    <citation type="submission" date="2018-10" db="EMBL/GenBank/DDBJ databases">
        <title>Transmission dynamics of multidrug resistant bacteria on intensive care unit surfaces.</title>
        <authorList>
            <person name="D'Souza A.W."/>
            <person name="Potter R.F."/>
            <person name="Wallace M."/>
            <person name="Shupe A."/>
            <person name="Patel S."/>
            <person name="Sun S."/>
            <person name="Gul D."/>
            <person name="Kwon J.H."/>
            <person name="Andleeb S."/>
            <person name="Burnham C.-A.D."/>
            <person name="Dantas G."/>
        </authorList>
    </citation>
    <scope>NUCLEOTIDE SEQUENCE [LARGE SCALE GENOMIC DNA]</scope>
    <source>
        <strain evidence="3 4">AS_373</strain>
    </source>
</reference>
<dbReference type="InterPro" id="IPR051122">
    <property type="entry name" value="SDR_DHRS6-like"/>
</dbReference>
<sequence>MHVNNGFPQYDFSGRVVAVTGAARGIGEAICVRFQQAGAQVWMLDVHYPARDGFQLPLDITQPASLTAARETILQTSGRLDTLIHCAGFAGPTLRLIDYDPAIWRQIIDVNLNGTFEVCRTFVPALLAQPQSWLVNLASLAGKEGTPNASAYSAAKAGVIALTKSLAKEHAQSGLRINCVAPAAIETPLLAQMTPEHVATMIAKSPQGRLGTVEEVAEMVMWLSSGACTFNSGAAFDLSGGRATY</sequence>
<proteinExistence type="inferred from homology"/>
<dbReference type="EMBL" id="RHXB01000001">
    <property type="protein sequence ID" value="RSE29317.1"/>
    <property type="molecule type" value="Genomic_DNA"/>
</dbReference>
<name>A0A3R9FAK2_9ENTR</name>
<evidence type="ECO:0000256" key="1">
    <source>
        <dbReference type="ARBA" id="ARBA00006484"/>
    </source>
</evidence>
<dbReference type="RefSeq" id="WP_125292355.1">
    <property type="nucleotide sequence ID" value="NZ_JAPTZM010000006.1"/>
</dbReference>
<dbReference type="OrthoDB" id="9803333at2"/>
<evidence type="ECO:0000313" key="3">
    <source>
        <dbReference type="EMBL" id="RSE29317.1"/>
    </source>
</evidence>
<dbReference type="PANTHER" id="PTHR43477:SF1">
    <property type="entry name" value="DIHYDROANTICAPSIN 7-DEHYDROGENASE"/>
    <property type="match status" value="1"/>
</dbReference>
<dbReference type="PANTHER" id="PTHR43477">
    <property type="entry name" value="DIHYDROANTICAPSIN 7-DEHYDROGENASE"/>
    <property type="match status" value="1"/>
</dbReference>
<dbReference type="Gene3D" id="3.40.50.720">
    <property type="entry name" value="NAD(P)-binding Rossmann-like Domain"/>
    <property type="match status" value="1"/>
</dbReference>
<dbReference type="InterPro" id="IPR036291">
    <property type="entry name" value="NAD(P)-bd_dom_sf"/>
</dbReference>
<dbReference type="PRINTS" id="PR00080">
    <property type="entry name" value="SDRFAMILY"/>
</dbReference>
<comment type="caution">
    <text evidence="3">The sequence shown here is derived from an EMBL/GenBank/DDBJ whole genome shotgun (WGS) entry which is preliminary data.</text>
</comment>
<evidence type="ECO:0000313" key="4">
    <source>
        <dbReference type="Proteomes" id="UP000275331"/>
    </source>
</evidence>